<dbReference type="PANTHER" id="PTHR34069:SF2">
    <property type="entry name" value="BETA-KETOACYL-[ACYL-CARRIER-PROTEIN] SYNTHASE III"/>
    <property type="match status" value="1"/>
</dbReference>
<dbReference type="InterPro" id="IPR013751">
    <property type="entry name" value="ACP_syn_III_N"/>
</dbReference>
<proteinExistence type="predicted"/>
<feature type="domain" description="Beta-ketoacyl-[acyl-carrier-protein] synthase III C-terminal" evidence="3">
    <location>
        <begin position="243"/>
        <end position="332"/>
    </location>
</feature>
<dbReference type="NCBIfam" id="NF006829">
    <property type="entry name" value="PRK09352.1"/>
    <property type="match status" value="1"/>
</dbReference>
<sequence>MKIKIKGMGIYLPKQVVTGEEIDKIIGKKIGWTSNYVGVKERRYANNEETVSIMGKNAILEALKDASMSLEDIDVICYAGASVEQIIPSTACLIQRHLGLGDSGISCFDINSTCLSFLSALDNLSYVIESGRYKNVVIVTSEKASAAINTKEPESFALFGDGAVAMIIGKASENEGARIINAMHRTYGDGADLCSIPAGGSKIPPNVSSVTRESEDQFKFHMNGKKLLKLSFQKIPKFLEDLLEKSNLTLKDIDMVCPHQASTSAMRLIRKKLNIPEEKFMVIIEKMGNMIAASIPMAFYIAVKEGKVKRGNKVLLMGTSAGLSIGGVILEY</sequence>
<dbReference type="GO" id="GO:0004315">
    <property type="term" value="F:3-oxoacyl-[acyl-carrier-protein] synthase activity"/>
    <property type="evidence" value="ECO:0007669"/>
    <property type="project" value="InterPro"/>
</dbReference>
<dbReference type="GO" id="GO:0006633">
    <property type="term" value="P:fatty acid biosynthetic process"/>
    <property type="evidence" value="ECO:0007669"/>
    <property type="project" value="InterPro"/>
</dbReference>
<dbReference type="Proteomes" id="UP000306888">
    <property type="component" value="Unassembled WGS sequence"/>
</dbReference>
<keyword evidence="1" id="KW-0808">Transferase</keyword>
<dbReference type="CDD" id="cd00830">
    <property type="entry name" value="KAS_III"/>
    <property type="match status" value="1"/>
</dbReference>
<gene>
    <name evidence="5" type="ORF">E5347_05715</name>
</gene>
<dbReference type="Pfam" id="PF08541">
    <property type="entry name" value="ACP_syn_III_C"/>
    <property type="match status" value="1"/>
</dbReference>
<accession>A0A4S2DPF5</accession>
<feature type="domain" description="Beta-ketoacyl-[acyl-carrier-protein] synthase III N-terminal" evidence="4">
    <location>
        <begin position="108"/>
        <end position="188"/>
    </location>
</feature>
<evidence type="ECO:0000259" key="4">
    <source>
        <dbReference type="Pfam" id="PF08545"/>
    </source>
</evidence>
<keyword evidence="2" id="KW-0012">Acyltransferase</keyword>
<keyword evidence="6" id="KW-1185">Reference proteome</keyword>
<evidence type="ECO:0000256" key="2">
    <source>
        <dbReference type="ARBA" id="ARBA00023315"/>
    </source>
</evidence>
<dbReference type="Pfam" id="PF08545">
    <property type="entry name" value="ACP_syn_III"/>
    <property type="match status" value="1"/>
</dbReference>
<evidence type="ECO:0000313" key="5">
    <source>
        <dbReference type="EMBL" id="TGY44307.1"/>
    </source>
</evidence>
<comment type="caution">
    <text evidence="5">The sequence shown here is derived from an EMBL/GenBank/DDBJ whole genome shotgun (WGS) entry which is preliminary data.</text>
</comment>
<evidence type="ECO:0000256" key="1">
    <source>
        <dbReference type="ARBA" id="ARBA00022679"/>
    </source>
</evidence>
<dbReference type="InterPro" id="IPR016039">
    <property type="entry name" value="Thiolase-like"/>
</dbReference>
<evidence type="ECO:0000259" key="3">
    <source>
        <dbReference type="Pfam" id="PF08541"/>
    </source>
</evidence>
<organism evidence="5 6">
    <name type="scientific">Clostridium sartagoforme</name>
    <dbReference type="NCBI Taxonomy" id="84031"/>
    <lineage>
        <taxon>Bacteria</taxon>
        <taxon>Bacillati</taxon>
        <taxon>Bacillota</taxon>
        <taxon>Clostridia</taxon>
        <taxon>Eubacteriales</taxon>
        <taxon>Clostridiaceae</taxon>
        <taxon>Clostridium</taxon>
    </lineage>
</organism>
<dbReference type="NCBIfam" id="NF005541">
    <property type="entry name" value="PRK07204.1"/>
    <property type="match status" value="1"/>
</dbReference>
<name>A0A4S2DPF5_9CLOT</name>
<dbReference type="SUPFAM" id="SSF53901">
    <property type="entry name" value="Thiolase-like"/>
    <property type="match status" value="1"/>
</dbReference>
<protein>
    <submittedName>
        <fullName evidence="5">Beta-ketoacyl-ACP synthase III</fullName>
    </submittedName>
</protein>
<dbReference type="InterPro" id="IPR013747">
    <property type="entry name" value="ACP_syn_III_C"/>
</dbReference>
<dbReference type="EMBL" id="SRYR01000001">
    <property type="protein sequence ID" value="TGY44307.1"/>
    <property type="molecule type" value="Genomic_DNA"/>
</dbReference>
<dbReference type="GO" id="GO:0044550">
    <property type="term" value="P:secondary metabolite biosynthetic process"/>
    <property type="evidence" value="ECO:0007669"/>
    <property type="project" value="TreeGrafter"/>
</dbReference>
<dbReference type="OrthoDB" id="9815506at2"/>
<dbReference type="RefSeq" id="WP_136005406.1">
    <property type="nucleotide sequence ID" value="NZ_SRYR01000001.1"/>
</dbReference>
<dbReference type="PANTHER" id="PTHR34069">
    <property type="entry name" value="3-OXOACYL-[ACYL-CARRIER-PROTEIN] SYNTHASE 3"/>
    <property type="match status" value="1"/>
</dbReference>
<reference evidence="5 6" key="1">
    <citation type="submission" date="2019-04" db="EMBL/GenBank/DDBJ databases">
        <title>Microbes associate with the intestines of laboratory mice.</title>
        <authorList>
            <person name="Navarre W."/>
            <person name="Wong E."/>
            <person name="Huang K."/>
            <person name="Tropini C."/>
            <person name="Ng K."/>
            <person name="Yu B."/>
        </authorList>
    </citation>
    <scope>NUCLEOTIDE SEQUENCE [LARGE SCALE GENOMIC DNA]</scope>
    <source>
        <strain evidence="5 6">NM50_B9-20</strain>
    </source>
</reference>
<dbReference type="AlphaFoldDB" id="A0A4S2DPF5"/>
<evidence type="ECO:0000313" key="6">
    <source>
        <dbReference type="Proteomes" id="UP000306888"/>
    </source>
</evidence>
<dbReference type="Gene3D" id="3.40.47.10">
    <property type="match status" value="1"/>
</dbReference>